<sequence length="197" mass="21315">MKKILTIIFFTLISFSFVYGKGKMVLTLACMPPEGNMDEESKTAYVTAIESAFTKAGHKVADRQRLEKLMKEVLLQQTSGMVDETSAAAEAGKIMKVDYLAAITVDSWDEQKVNSAAGARAAGNILGALLGSSQTTVASGESDLITVENIRVSVKVIEVETSFILVSSSAEGKRKDSAEKLATKMVKDIEKQLKKKK</sequence>
<evidence type="ECO:0000313" key="1">
    <source>
        <dbReference type="EMBL" id="TXJ38574.1"/>
    </source>
</evidence>
<evidence type="ECO:0000313" key="2">
    <source>
        <dbReference type="Proteomes" id="UP000325002"/>
    </source>
</evidence>
<dbReference type="InterPro" id="IPR005534">
    <property type="entry name" value="Curli_assmbl/transp-comp_CsgG"/>
</dbReference>
<dbReference type="RefSeq" id="WP_147546556.1">
    <property type="nucleotide sequence ID" value="NZ_SAYD01000018.1"/>
</dbReference>
<reference evidence="1 2" key="1">
    <citation type="journal article" date="1992" name="Lakartidningen">
        <title>[Penicillin V and not amoxicillin is the first choice preparation in acute otitis].</title>
        <authorList>
            <person name="Kamme C."/>
            <person name="Lundgren K."/>
            <person name="Prellner K."/>
        </authorList>
    </citation>
    <scope>NUCLEOTIDE SEQUENCE [LARGE SCALE GENOMIC DNA]</scope>
    <source>
        <strain evidence="1 2">PC3997IV</strain>
    </source>
</reference>
<comment type="caution">
    <text evidence="1">The sequence shown here is derived from an EMBL/GenBank/DDBJ whole genome shotgun (WGS) entry which is preliminary data.</text>
</comment>
<dbReference type="Proteomes" id="UP000325002">
    <property type="component" value="Unassembled WGS sequence"/>
</dbReference>
<name>A0A5C8FRN8_9SPIR</name>
<dbReference type="Gene3D" id="3.40.50.10610">
    <property type="entry name" value="ABC-type transport auxiliary lipoprotein component"/>
    <property type="match status" value="1"/>
</dbReference>
<dbReference type="EMBL" id="SAYD01000018">
    <property type="protein sequence ID" value="TXJ38574.1"/>
    <property type="molecule type" value="Genomic_DNA"/>
</dbReference>
<dbReference type="Pfam" id="PF03783">
    <property type="entry name" value="CsgG"/>
    <property type="match status" value="1"/>
</dbReference>
<evidence type="ECO:0008006" key="3">
    <source>
        <dbReference type="Google" id="ProtNLM"/>
    </source>
</evidence>
<accession>A0A5C8FRN8</accession>
<gene>
    <name evidence="1" type="ORF">EPJ81_05400</name>
</gene>
<proteinExistence type="predicted"/>
<organism evidence="1 2">
    <name type="scientific">Brachyspira aalborgi</name>
    <dbReference type="NCBI Taxonomy" id="29522"/>
    <lineage>
        <taxon>Bacteria</taxon>
        <taxon>Pseudomonadati</taxon>
        <taxon>Spirochaetota</taxon>
        <taxon>Spirochaetia</taxon>
        <taxon>Brachyspirales</taxon>
        <taxon>Brachyspiraceae</taxon>
        <taxon>Brachyspira</taxon>
    </lineage>
</organism>
<protein>
    <recommendedName>
        <fullName evidence="3">DUF4410 domain-containing protein</fullName>
    </recommendedName>
</protein>
<dbReference type="AlphaFoldDB" id="A0A5C8FRN8"/>
<dbReference type="GO" id="GO:0030288">
    <property type="term" value="C:outer membrane-bounded periplasmic space"/>
    <property type="evidence" value="ECO:0007669"/>
    <property type="project" value="InterPro"/>
</dbReference>